<sequence>MPICDDNRLNGKIDYKQKYIHLKRKLKLLIYENECYTEELKKSERQLLQVSRDKSYLLDRLLQYEKIESSTSDSEDTLSSDSDAESRKMDTKKKKIESNATTSESQTNANTTSRKKKTNTQTTSTSRSRSSSTGKPSRSQSTATQVSVSLPSSAPITTTQFKGETMSSALPPSLTTTCSQSSKASVSSTSSVNSTIDGHMTSEELERHLESRRQPSALLMPEKTPLTVPVELFSNESSNGLPDDDNHLNIKLMQ</sequence>
<dbReference type="Proteomes" id="UP000728032">
    <property type="component" value="Unassembled WGS sequence"/>
</dbReference>
<feature type="compositionally biased region" description="Polar residues" evidence="2">
    <location>
        <begin position="164"/>
        <end position="175"/>
    </location>
</feature>
<name>A0A7R9LK29_9ACAR</name>
<keyword evidence="1" id="KW-0175">Coiled coil</keyword>
<proteinExistence type="predicted"/>
<feature type="compositionally biased region" description="Low complexity" evidence="2">
    <location>
        <begin position="119"/>
        <end position="142"/>
    </location>
</feature>
<evidence type="ECO:0000256" key="2">
    <source>
        <dbReference type="SAM" id="MobiDB-lite"/>
    </source>
</evidence>
<dbReference type="GO" id="GO:0006338">
    <property type="term" value="P:chromatin remodeling"/>
    <property type="evidence" value="ECO:0007669"/>
    <property type="project" value="InterPro"/>
</dbReference>
<feature type="region of interest" description="Disordered" evidence="2">
    <location>
        <begin position="68"/>
        <end position="151"/>
    </location>
</feature>
<evidence type="ECO:0000313" key="4">
    <source>
        <dbReference type="EMBL" id="CAD7643037.1"/>
    </source>
</evidence>
<dbReference type="EMBL" id="CAJPVJ010001242">
    <property type="protein sequence ID" value="CAG2164369.1"/>
    <property type="molecule type" value="Genomic_DNA"/>
</dbReference>
<feature type="region of interest" description="Disordered" evidence="2">
    <location>
        <begin position="235"/>
        <end position="254"/>
    </location>
</feature>
<dbReference type="InterPro" id="IPR056515">
    <property type="entry name" value="INO80E_N"/>
</dbReference>
<protein>
    <recommendedName>
        <fullName evidence="3">INO80 complex subunit E N-terminal domain-containing protein</fullName>
    </recommendedName>
</protein>
<feature type="coiled-coil region" evidence="1">
    <location>
        <begin position="26"/>
        <end position="53"/>
    </location>
</feature>
<accession>A0A7R9LK29</accession>
<keyword evidence="5" id="KW-1185">Reference proteome</keyword>
<dbReference type="GO" id="GO:0031011">
    <property type="term" value="C:Ino80 complex"/>
    <property type="evidence" value="ECO:0007669"/>
    <property type="project" value="InterPro"/>
</dbReference>
<dbReference type="EMBL" id="OC916067">
    <property type="protein sequence ID" value="CAD7643037.1"/>
    <property type="molecule type" value="Genomic_DNA"/>
</dbReference>
<dbReference type="OrthoDB" id="5977486at2759"/>
<organism evidence="4">
    <name type="scientific">Oppiella nova</name>
    <dbReference type="NCBI Taxonomy" id="334625"/>
    <lineage>
        <taxon>Eukaryota</taxon>
        <taxon>Metazoa</taxon>
        <taxon>Ecdysozoa</taxon>
        <taxon>Arthropoda</taxon>
        <taxon>Chelicerata</taxon>
        <taxon>Arachnida</taxon>
        <taxon>Acari</taxon>
        <taxon>Acariformes</taxon>
        <taxon>Sarcoptiformes</taxon>
        <taxon>Oribatida</taxon>
        <taxon>Brachypylina</taxon>
        <taxon>Oppioidea</taxon>
        <taxon>Oppiidae</taxon>
        <taxon>Oppiella</taxon>
    </lineage>
</organism>
<evidence type="ECO:0000256" key="1">
    <source>
        <dbReference type="SAM" id="Coils"/>
    </source>
</evidence>
<reference evidence="4" key="1">
    <citation type="submission" date="2020-11" db="EMBL/GenBank/DDBJ databases">
        <authorList>
            <person name="Tran Van P."/>
        </authorList>
    </citation>
    <scope>NUCLEOTIDE SEQUENCE</scope>
</reference>
<evidence type="ECO:0000313" key="5">
    <source>
        <dbReference type="Proteomes" id="UP000728032"/>
    </source>
</evidence>
<feature type="region of interest" description="Disordered" evidence="2">
    <location>
        <begin position="164"/>
        <end position="197"/>
    </location>
</feature>
<feature type="domain" description="INO80 complex subunit E N-terminal" evidence="3">
    <location>
        <begin position="14"/>
        <end position="61"/>
    </location>
</feature>
<evidence type="ECO:0000259" key="3">
    <source>
        <dbReference type="Pfam" id="PF24237"/>
    </source>
</evidence>
<dbReference type="PANTHER" id="PTHR21812">
    <property type="entry name" value="INO80 COMPLEX SUBUNIT E"/>
    <property type="match status" value="1"/>
</dbReference>
<dbReference type="InterPro" id="IPR026678">
    <property type="entry name" value="INO80E"/>
</dbReference>
<gene>
    <name evidence="4" type="ORF">ONB1V03_LOCUS3925</name>
</gene>
<dbReference type="Pfam" id="PF24237">
    <property type="entry name" value="INO80E"/>
    <property type="match status" value="1"/>
</dbReference>
<feature type="compositionally biased region" description="Low complexity" evidence="2">
    <location>
        <begin position="176"/>
        <end position="195"/>
    </location>
</feature>
<dbReference type="AlphaFoldDB" id="A0A7R9LK29"/>
<dbReference type="PANTHER" id="PTHR21812:SF1">
    <property type="entry name" value="INO80 COMPLEX SUBUNIT E"/>
    <property type="match status" value="1"/>
</dbReference>